<dbReference type="Proteomes" id="UP000595205">
    <property type="component" value="Chromosome"/>
</dbReference>
<feature type="transmembrane region" description="Helical" evidence="2">
    <location>
        <begin position="102"/>
        <end position="121"/>
    </location>
</feature>
<protein>
    <recommendedName>
        <fullName evidence="3">Fatty acid desaturase domain-containing protein</fullName>
    </recommendedName>
</protein>
<sequence length="365" mass="41694">MLAATELRSRGAGDVAAIPRGPLAPRFVRPTIAVPTVLVWLGSLVAWLGATAAVLCGVSRWWLAVTIVVQGLVTFSMFSVLHEAIHHTVGRPKWINQIFGRLSMPFVSLFGTFPMLAYTHLAHHRNTNEGIHEDPDAWSLTGPRWQLPLRWLTIDAWYCRFYLMRLRRRPRKEAVGFALYLTLALAFVTTILILGYWRELVLIYFIPQRIGMVILAWWFDWLPHHGLVPIKTNRFQVTRARVGWERVLCLLLMYQNYHVVHHLHTAIPFYLYVKAWRAAESEYLDRNVPISTAWGQDMTPSEYRRWRGVSSGIVEADRGDRWVAVRPHLDAAGAPPPSSSRRRNGPPSACPGGAKSSFSHRLPRR</sequence>
<feature type="region of interest" description="Disordered" evidence="1">
    <location>
        <begin position="328"/>
        <end position="365"/>
    </location>
</feature>
<name>A0A7R7MVV3_MYCIT</name>
<evidence type="ECO:0000313" key="5">
    <source>
        <dbReference type="Proteomes" id="UP000595205"/>
    </source>
</evidence>
<evidence type="ECO:0000313" key="4">
    <source>
        <dbReference type="EMBL" id="BCP00455.1"/>
    </source>
</evidence>
<organism evidence="4 5">
    <name type="scientific">Mycobacterium intracellulare</name>
    <dbReference type="NCBI Taxonomy" id="1767"/>
    <lineage>
        <taxon>Bacteria</taxon>
        <taxon>Bacillati</taxon>
        <taxon>Actinomycetota</taxon>
        <taxon>Actinomycetes</taxon>
        <taxon>Mycobacteriales</taxon>
        <taxon>Mycobacteriaceae</taxon>
        <taxon>Mycobacterium</taxon>
        <taxon>Mycobacterium avium complex (MAC)</taxon>
    </lineage>
</organism>
<proteinExistence type="predicted"/>
<keyword evidence="2" id="KW-0812">Transmembrane</keyword>
<feature type="domain" description="Fatty acid desaturase" evidence="3">
    <location>
        <begin position="60"/>
        <end position="292"/>
    </location>
</feature>
<feature type="transmembrane region" description="Helical" evidence="2">
    <location>
        <begin position="175"/>
        <end position="197"/>
    </location>
</feature>
<evidence type="ECO:0000256" key="1">
    <source>
        <dbReference type="SAM" id="MobiDB-lite"/>
    </source>
</evidence>
<evidence type="ECO:0000259" key="3">
    <source>
        <dbReference type="Pfam" id="PF00487"/>
    </source>
</evidence>
<gene>
    <name evidence="4" type="ORF">MINTM018_32240</name>
</gene>
<accession>A0A7R7MVV3</accession>
<feature type="transmembrane region" description="Helical" evidence="2">
    <location>
        <begin position="32"/>
        <end position="55"/>
    </location>
</feature>
<dbReference type="InterPro" id="IPR005804">
    <property type="entry name" value="FA_desaturase_dom"/>
</dbReference>
<dbReference type="Pfam" id="PF00487">
    <property type="entry name" value="FA_desaturase"/>
    <property type="match status" value="1"/>
</dbReference>
<feature type="transmembrane region" description="Helical" evidence="2">
    <location>
        <begin position="61"/>
        <end position="81"/>
    </location>
</feature>
<dbReference type="EMBL" id="AP024255">
    <property type="protein sequence ID" value="BCP00455.1"/>
    <property type="molecule type" value="Genomic_DNA"/>
</dbReference>
<evidence type="ECO:0000256" key="2">
    <source>
        <dbReference type="SAM" id="Phobius"/>
    </source>
</evidence>
<keyword evidence="2" id="KW-1133">Transmembrane helix</keyword>
<reference evidence="4 5" key="1">
    <citation type="submission" date="2020-12" db="EMBL/GenBank/DDBJ databases">
        <title>Genome sequence of clinical Mycobacterium intracellulare strains.</title>
        <authorList>
            <person name="Tateishi Y."/>
            <person name="Matsumoto S."/>
            <person name="Fukushima Y."/>
            <person name="Nakajima C."/>
            <person name="Suzuki Y."/>
        </authorList>
    </citation>
    <scope>NUCLEOTIDE SEQUENCE [LARGE SCALE GENOMIC DNA]</scope>
    <source>
        <strain evidence="4 5">M018</strain>
    </source>
</reference>
<dbReference type="AlphaFoldDB" id="A0A7R7MVV3"/>
<dbReference type="GO" id="GO:0006629">
    <property type="term" value="P:lipid metabolic process"/>
    <property type="evidence" value="ECO:0007669"/>
    <property type="project" value="InterPro"/>
</dbReference>
<keyword evidence="2" id="KW-0472">Membrane</keyword>